<dbReference type="RefSeq" id="WP_380052146.1">
    <property type="nucleotide sequence ID" value="NZ_JBHLTC010000032.1"/>
</dbReference>
<evidence type="ECO:0000313" key="2">
    <source>
        <dbReference type="Proteomes" id="UP001589890"/>
    </source>
</evidence>
<evidence type="ECO:0008006" key="3">
    <source>
        <dbReference type="Google" id="ProtNLM"/>
    </source>
</evidence>
<sequence length="451" mass="48412">MAENCGGAESLLIEGDASHIRIAAGTGGVCPLYIALDGSLLRGSWNPADLLRWVSHDQLVDRAVTRLLTRRQRYSAETMFDGLYKVTERAVATVDRSGISIAYPEPAEHVVLARKLRQNSDPVAVFAHLLGDRISPLVRSGDVRLAVEVSGGLDSATVAIAATCAGARDGLVSAGLEVDGEVGTQQAARRRAIVDRLRLRDIAALAAERLPFEADGPRSADRLHYADGDVYLESFDQLRTRLHGEGVQAVLTGFGGDELMALRSAERADGSVASPQELPAWLGERARSALPDLENGVAPVSPVAVPTLMVFAARNPAYIVNGLWPVAPLADAHLLRLCESLPVPWRAEKTLLRGFLQQAGFGPNVTHPKSVESFGTTMDAAMSQTGKLMLGQMLDDSILIDLGYVDRRDLSLVHTQMARGAAPPPLLYDTLAVERSLQSVRSAAERNSVPR</sequence>
<reference evidence="1 2" key="1">
    <citation type="submission" date="2024-09" db="EMBL/GenBank/DDBJ databases">
        <authorList>
            <person name="Sun Q."/>
            <person name="Mori K."/>
        </authorList>
    </citation>
    <scope>NUCLEOTIDE SEQUENCE [LARGE SCALE GENOMIC DNA]</scope>
    <source>
        <strain evidence="1 2">CGMCC 1.15906</strain>
    </source>
</reference>
<keyword evidence="2" id="KW-1185">Reference proteome</keyword>
<dbReference type="Gene3D" id="3.40.50.620">
    <property type="entry name" value="HUPs"/>
    <property type="match status" value="1"/>
</dbReference>
<gene>
    <name evidence="1" type="ORF">ACFFGN_25355</name>
</gene>
<dbReference type="InterPro" id="IPR014729">
    <property type="entry name" value="Rossmann-like_a/b/a_fold"/>
</dbReference>
<name>A0ABV6QTW2_9ACTN</name>
<evidence type="ECO:0000313" key="1">
    <source>
        <dbReference type="EMBL" id="MFC0627426.1"/>
    </source>
</evidence>
<dbReference type="EMBL" id="JBHLTC010000032">
    <property type="protein sequence ID" value="MFC0627426.1"/>
    <property type="molecule type" value="Genomic_DNA"/>
</dbReference>
<organism evidence="1 2">
    <name type="scientific">Kribbella deserti</name>
    <dbReference type="NCBI Taxonomy" id="1926257"/>
    <lineage>
        <taxon>Bacteria</taxon>
        <taxon>Bacillati</taxon>
        <taxon>Actinomycetota</taxon>
        <taxon>Actinomycetes</taxon>
        <taxon>Propionibacteriales</taxon>
        <taxon>Kribbellaceae</taxon>
        <taxon>Kribbella</taxon>
    </lineage>
</organism>
<proteinExistence type="predicted"/>
<accession>A0ABV6QTW2</accession>
<dbReference type="SUPFAM" id="SSF52402">
    <property type="entry name" value="Adenine nucleotide alpha hydrolases-like"/>
    <property type="match status" value="1"/>
</dbReference>
<protein>
    <recommendedName>
        <fullName evidence="3">Asparagine synthase</fullName>
    </recommendedName>
</protein>
<comment type="caution">
    <text evidence="1">The sequence shown here is derived from an EMBL/GenBank/DDBJ whole genome shotgun (WGS) entry which is preliminary data.</text>
</comment>
<dbReference type="Proteomes" id="UP001589890">
    <property type="component" value="Unassembled WGS sequence"/>
</dbReference>